<protein>
    <recommendedName>
        <fullName evidence="3">Reverse transcriptase domain-containing protein</fullName>
    </recommendedName>
</protein>
<dbReference type="SUPFAM" id="SSF56672">
    <property type="entry name" value="DNA/RNA polymerases"/>
    <property type="match status" value="1"/>
</dbReference>
<proteinExistence type="predicted"/>
<dbReference type="AlphaFoldDB" id="A0AAD9V1I5"/>
<comment type="caution">
    <text evidence="1">The sequence shown here is derived from an EMBL/GenBank/DDBJ whole genome shotgun (WGS) entry which is preliminary data.</text>
</comment>
<reference evidence="1" key="2">
    <citation type="journal article" date="2023" name="Science">
        <title>Genomic signatures of disease resistance in endangered staghorn corals.</title>
        <authorList>
            <person name="Vollmer S.V."/>
            <person name="Selwyn J.D."/>
            <person name="Despard B.A."/>
            <person name="Roesel C.L."/>
        </authorList>
    </citation>
    <scope>NUCLEOTIDE SEQUENCE</scope>
    <source>
        <strain evidence="1">K2</strain>
    </source>
</reference>
<dbReference type="PANTHER" id="PTHR47331">
    <property type="entry name" value="PHD-TYPE DOMAIN-CONTAINING PROTEIN"/>
    <property type="match status" value="1"/>
</dbReference>
<dbReference type="InterPro" id="IPR043502">
    <property type="entry name" value="DNA/RNA_pol_sf"/>
</dbReference>
<sequence>MHDCLEVGPPLQPMIFDILLRNRLKFKCITGDVQKAFLQIKVDPKDRHALRLLWYENLDSRTVLQYRFTRGATLQKHVNQYAEKYPTTTDELLKNTYADDVQSGGRQKEELLKFKEEAIKIMEKGGILLHKWHSNVPEVAVSVAVYTLAFHVTSPVQQNLLVAKSRIALTDFDSTEIVAAHTLGRLMNHVREVLKDQRIDNYHF</sequence>
<reference evidence="1" key="1">
    <citation type="journal article" date="2023" name="G3 (Bethesda)">
        <title>Whole genome assembly and annotation of the endangered Caribbean coral Acropora cervicornis.</title>
        <authorList>
            <person name="Selwyn J.D."/>
            <person name="Vollmer S.V."/>
        </authorList>
    </citation>
    <scope>NUCLEOTIDE SEQUENCE</scope>
    <source>
        <strain evidence="1">K2</strain>
    </source>
</reference>
<accession>A0AAD9V1I5</accession>
<evidence type="ECO:0000313" key="2">
    <source>
        <dbReference type="Proteomes" id="UP001249851"/>
    </source>
</evidence>
<name>A0AAD9V1I5_ACRCE</name>
<evidence type="ECO:0008006" key="3">
    <source>
        <dbReference type="Google" id="ProtNLM"/>
    </source>
</evidence>
<gene>
    <name evidence="1" type="ORF">P5673_019846</name>
</gene>
<evidence type="ECO:0000313" key="1">
    <source>
        <dbReference type="EMBL" id="KAK2557869.1"/>
    </source>
</evidence>
<dbReference type="Proteomes" id="UP001249851">
    <property type="component" value="Unassembled WGS sequence"/>
</dbReference>
<organism evidence="1 2">
    <name type="scientific">Acropora cervicornis</name>
    <name type="common">Staghorn coral</name>
    <dbReference type="NCBI Taxonomy" id="6130"/>
    <lineage>
        <taxon>Eukaryota</taxon>
        <taxon>Metazoa</taxon>
        <taxon>Cnidaria</taxon>
        <taxon>Anthozoa</taxon>
        <taxon>Hexacorallia</taxon>
        <taxon>Scleractinia</taxon>
        <taxon>Astrocoeniina</taxon>
        <taxon>Acroporidae</taxon>
        <taxon>Acropora</taxon>
    </lineage>
</organism>
<keyword evidence="2" id="KW-1185">Reference proteome</keyword>
<dbReference type="EMBL" id="JARQWQ010000047">
    <property type="protein sequence ID" value="KAK2557869.1"/>
    <property type="molecule type" value="Genomic_DNA"/>
</dbReference>